<feature type="domain" description="Arginine repressor DNA-binding" evidence="2">
    <location>
        <begin position="14"/>
        <end position="71"/>
    </location>
</feature>
<accession>A0A0M9AJP3</accession>
<gene>
    <name evidence="3" type="ORF">AMS69_05700</name>
</gene>
<feature type="region of interest" description="Disordered" evidence="1">
    <location>
        <begin position="84"/>
        <end position="108"/>
    </location>
</feature>
<dbReference type="InterPro" id="IPR036388">
    <property type="entry name" value="WH-like_DNA-bd_sf"/>
</dbReference>
<dbReference type="AlphaFoldDB" id="A0A0M9AJP3"/>
<dbReference type="OrthoDB" id="221378at2157"/>
<organism evidence="3 4">
    <name type="scientific">Haloarcula rubripromontorii</name>
    <dbReference type="NCBI Taxonomy" id="1705562"/>
    <lineage>
        <taxon>Archaea</taxon>
        <taxon>Methanobacteriati</taxon>
        <taxon>Methanobacteriota</taxon>
        <taxon>Stenosarchaea group</taxon>
        <taxon>Halobacteria</taxon>
        <taxon>Halobacteriales</taxon>
        <taxon>Haloarculaceae</taxon>
        <taxon>Haloarcula</taxon>
    </lineage>
</organism>
<evidence type="ECO:0000256" key="1">
    <source>
        <dbReference type="SAM" id="MobiDB-lite"/>
    </source>
</evidence>
<reference evidence="3 4" key="1">
    <citation type="submission" date="2015-08" db="EMBL/GenBank/DDBJ databases">
        <title>Genomes of Isolates from Cabo Rojo, PR.</title>
        <authorList>
            <person name="Sanchez-Nieves R.L."/>
            <person name="Montalvo-Rodriguez R."/>
        </authorList>
    </citation>
    <scope>NUCLEOTIDE SEQUENCE [LARGE SCALE GENOMIC DNA]</scope>
    <source>
        <strain evidence="3 4">SL3</strain>
    </source>
</reference>
<dbReference type="Pfam" id="PF01316">
    <property type="entry name" value="Arg_repressor"/>
    <property type="match status" value="1"/>
</dbReference>
<dbReference type="Gene3D" id="1.10.10.10">
    <property type="entry name" value="Winged helix-like DNA-binding domain superfamily/Winged helix DNA-binding domain"/>
    <property type="match status" value="1"/>
</dbReference>
<evidence type="ECO:0000259" key="2">
    <source>
        <dbReference type="Pfam" id="PF01316"/>
    </source>
</evidence>
<keyword evidence="4" id="KW-1185">Reference proteome</keyword>
<evidence type="ECO:0000313" key="4">
    <source>
        <dbReference type="Proteomes" id="UP000037729"/>
    </source>
</evidence>
<evidence type="ECO:0000313" key="3">
    <source>
        <dbReference type="EMBL" id="KOX93419.1"/>
    </source>
</evidence>
<dbReference type="PATRIC" id="fig|1705562.3.peg.2194"/>
<dbReference type="Proteomes" id="UP000037729">
    <property type="component" value="Unassembled WGS sequence"/>
</dbReference>
<dbReference type="InterPro" id="IPR036390">
    <property type="entry name" value="WH_DNA-bd_sf"/>
</dbReference>
<sequence>MRQSGSWMTIWDDRILEIIREEESGTSTELAKREEIHIAQSTVSRRLQKLGEHDLLRPLGNGVYVLTDEGEAYLEEKYDAERERYINGGGSSDEENGADAADGPGINS</sequence>
<proteinExistence type="predicted"/>
<dbReference type="RefSeq" id="WP_053967122.1">
    <property type="nucleotide sequence ID" value="NZ_LIUF01000002.1"/>
</dbReference>
<dbReference type="GO" id="GO:0003700">
    <property type="term" value="F:DNA-binding transcription factor activity"/>
    <property type="evidence" value="ECO:0007669"/>
    <property type="project" value="InterPro"/>
</dbReference>
<dbReference type="GO" id="GO:0006525">
    <property type="term" value="P:arginine metabolic process"/>
    <property type="evidence" value="ECO:0007669"/>
    <property type="project" value="InterPro"/>
</dbReference>
<dbReference type="SUPFAM" id="SSF46785">
    <property type="entry name" value="Winged helix' DNA-binding domain"/>
    <property type="match status" value="1"/>
</dbReference>
<dbReference type="EMBL" id="LIUF01000002">
    <property type="protein sequence ID" value="KOX93419.1"/>
    <property type="molecule type" value="Genomic_DNA"/>
</dbReference>
<dbReference type="InterPro" id="IPR020900">
    <property type="entry name" value="Arg_repress_DNA-bd"/>
</dbReference>
<name>A0A0M9AJP3_9EURY</name>
<comment type="caution">
    <text evidence="3">The sequence shown here is derived from an EMBL/GenBank/DDBJ whole genome shotgun (WGS) entry which is preliminary data.</text>
</comment>
<protein>
    <submittedName>
        <fullName evidence="3">PhiH1 repressor</fullName>
    </submittedName>
</protein>